<feature type="compositionally biased region" description="Low complexity" evidence="1">
    <location>
        <begin position="107"/>
        <end position="116"/>
    </location>
</feature>
<feature type="compositionally biased region" description="Polar residues" evidence="1">
    <location>
        <begin position="260"/>
        <end position="279"/>
    </location>
</feature>
<evidence type="ECO:0000313" key="2">
    <source>
        <dbReference type="EMBL" id="CAJ0963759.1"/>
    </source>
</evidence>
<comment type="caution">
    <text evidence="2">The sequence shown here is derived from an EMBL/GenBank/DDBJ whole genome shotgun (WGS) entry which is preliminary data.</text>
</comment>
<name>A0ABN9MCF9_9NEOB</name>
<evidence type="ECO:0000256" key="1">
    <source>
        <dbReference type="SAM" id="MobiDB-lite"/>
    </source>
</evidence>
<keyword evidence="3" id="KW-1185">Reference proteome</keyword>
<proteinExistence type="predicted"/>
<reference evidence="2" key="1">
    <citation type="submission" date="2023-07" db="EMBL/GenBank/DDBJ databases">
        <authorList>
            <person name="Stuckert A."/>
        </authorList>
    </citation>
    <scope>NUCLEOTIDE SEQUENCE</scope>
</reference>
<sequence>MENCCESAAANPLLIRSKIRNVCTYPKYAKCDIYCPELKATSTAKHHRPMKVTPEHNIGEEVEDCRMVTQDSPGNMSLAGTSEDLTDSFGVMAILANTSKVSESNDAAPGSGAASSSGGGVLRHMGMGAAHPVALRRVAPKKAKNTQIIENLTSRMLNLLDNSGKQDEQDKFGSLLADRLRTLPRNNQQIYMTAANCLLTAIYGTSTLPPAQYIMMGIFNIFNNPIVPPPPADASQHFGQAAPYRPDTADAYSYGHPPVHTTTGHRTSTPNSSVSSQQDLFPGSGYDPDYHQF</sequence>
<dbReference type="EMBL" id="CAUEEQ010058314">
    <property type="protein sequence ID" value="CAJ0963759.1"/>
    <property type="molecule type" value="Genomic_DNA"/>
</dbReference>
<feature type="region of interest" description="Disordered" evidence="1">
    <location>
        <begin position="252"/>
        <end position="293"/>
    </location>
</feature>
<accession>A0ABN9MCF9</accession>
<dbReference type="Proteomes" id="UP001176940">
    <property type="component" value="Unassembled WGS sequence"/>
</dbReference>
<organism evidence="2 3">
    <name type="scientific">Ranitomeya imitator</name>
    <name type="common">mimic poison frog</name>
    <dbReference type="NCBI Taxonomy" id="111125"/>
    <lineage>
        <taxon>Eukaryota</taxon>
        <taxon>Metazoa</taxon>
        <taxon>Chordata</taxon>
        <taxon>Craniata</taxon>
        <taxon>Vertebrata</taxon>
        <taxon>Euteleostomi</taxon>
        <taxon>Amphibia</taxon>
        <taxon>Batrachia</taxon>
        <taxon>Anura</taxon>
        <taxon>Neobatrachia</taxon>
        <taxon>Hyloidea</taxon>
        <taxon>Dendrobatidae</taxon>
        <taxon>Dendrobatinae</taxon>
        <taxon>Ranitomeya</taxon>
    </lineage>
</organism>
<feature type="region of interest" description="Disordered" evidence="1">
    <location>
        <begin position="101"/>
        <end position="120"/>
    </location>
</feature>
<evidence type="ECO:0000313" key="3">
    <source>
        <dbReference type="Proteomes" id="UP001176940"/>
    </source>
</evidence>
<protein>
    <submittedName>
        <fullName evidence="2">Uncharacterized protein</fullName>
    </submittedName>
</protein>
<gene>
    <name evidence="2" type="ORF">RIMI_LOCUS18802516</name>
</gene>